<proteinExistence type="predicted"/>
<dbReference type="OrthoDB" id="9809720at2"/>
<comment type="caution">
    <text evidence="10">The sequence shown here is derived from an EMBL/GenBank/DDBJ whole genome shotgun (WGS) entry which is preliminary data.</text>
</comment>
<dbReference type="Gene3D" id="1.10.760.10">
    <property type="entry name" value="Cytochrome c-like domain"/>
    <property type="match status" value="1"/>
</dbReference>
<dbReference type="PANTHER" id="PTHR35008:SF4">
    <property type="entry name" value="BLL4482 PROTEIN"/>
    <property type="match status" value="1"/>
</dbReference>
<keyword evidence="8" id="KW-0812">Transmembrane</keyword>
<dbReference type="EMBL" id="QNRQ01000019">
    <property type="protein sequence ID" value="RBP35164.1"/>
    <property type="molecule type" value="Genomic_DNA"/>
</dbReference>
<evidence type="ECO:0000256" key="3">
    <source>
        <dbReference type="ARBA" id="ARBA00022723"/>
    </source>
</evidence>
<dbReference type="GO" id="GO:0020037">
    <property type="term" value="F:heme binding"/>
    <property type="evidence" value="ECO:0007669"/>
    <property type="project" value="InterPro"/>
</dbReference>
<dbReference type="Proteomes" id="UP000253628">
    <property type="component" value="Unassembled WGS sequence"/>
</dbReference>
<feature type="domain" description="Cytochrome c" evidence="9">
    <location>
        <begin position="69"/>
        <end position="159"/>
    </location>
</feature>
<keyword evidence="4" id="KW-0249">Electron transport</keyword>
<keyword evidence="8" id="KW-1133">Transmembrane helix</keyword>
<evidence type="ECO:0000256" key="1">
    <source>
        <dbReference type="ARBA" id="ARBA00022448"/>
    </source>
</evidence>
<keyword evidence="11" id="KW-1185">Reference proteome</keyword>
<keyword evidence="2 6" id="KW-0349">Heme</keyword>
<dbReference type="InterPro" id="IPR008168">
    <property type="entry name" value="Cyt_C_IC"/>
</dbReference>
<evidence type="ECO:0000313" key="10">
    <source>
        <dbReference type="EMBL" id="RBP35164.1"/>
    </source>
</evidence>
<feature type="transmembrane region" description="Helical" evidence="8">
    <location>
        <begin position="21"/>
        <end position="42"/>
    </location>
</feature>
<dbReference type="GO" id="GO:0009055">
    <property type="term" value="F:electron transfer activity"/>
    <property type="evidence" value="ECO:0007669"/>
    <property type="project" value="InterPro"/>
</dbReference>
<keyword evidence="1" id="KW-0813">Transport</keyword>
<dbReference type="PRINTS" id="PR00605">
    <property type="entry name" value="CYTCHROMECIC"/>
</dbReference>
<accession>A0A366H0B6</accession>
<gene>
    <name evidence="10" type="ORF">DFR37_11926</name>
</gene>
<evidence type="ECO:0000313" key="11">
    <source>
        <dbReference type="Proteomes" id="UP000253628"/>
    </source>
</evidence>
<reference evidence="10 11" key="1">
    <citation type="submission" date="2018-06" db="EMBL/GenBank/DDBJ databases">
        <title>Genomic Encyclopedia of Type Strains, Phase IV (KMG-IV): sequencing the most valuable type-strain genomes for metagenomic binning, comparative biology and taxonomic classification.</title>
        <authorList>
            <person name="Goeker M."/>
        </authorList>
    </citation>
    <scope>NUCLEOTIDE SEQUENCE [LARGE SCALE GENOMIC DNA]</scope>
    <source>
        <strain evidence="10 11">DSM 25520</strain>
    </source>
</reference>
<keyword evidence="5 6" id="KW-0408">Iron</keyword>
<keyword evidence="3 6" id="KW-0479">Metal-binding</keyword>
<evidence type="ECO:0000256" key="7">
    <source>
        <dbReference type="SAM" id="MobiDB-lite"/>
    </source>
</evidence>
<dbReference type="GO" id="GO:0005506">
    <property type="term" value="F:iron ion binding"/>
    <property type="evidence" value="ECO:0007669"/>
    <property type="project" value="InterPro"/>
</dbReference>
<organism evidence="10 11">
    <name type="scientific">Eoetvoesiella caeni</name>
    <dbReference type="NCBI Taxonomy" id="645616"/>
    <lineage>
        <taxon>Bacteria</taxon>
        <taxon>Pseudomonadati</taxon>
        <taxon>Pseudomonadota</taxon>
        <taxon>Betaproteobacteria</taxon>
        <taxon>Burkholderiales</taxon>
        <taxon>Alcaligenaceae</taxon>
        <taxon>Eoetvoesiella</taxon>
    </lineage>
</organism>
<feature type="region of interest" description="Disordered" evidence="7">
    <location>
        <begin position="175"/>
        <end position="200"/>
    </location>
</feature>
<dbReference type="Pfam" id="PF13442">
    <property type="entry name" value="Cytochrome_CBB3"/>
    <property type="match status" value="1"/>
</dbReference>
<dbReference type="RefSeq" id="WP_113935159.1">
    <property type="nucleotide sequence ID" value="NZ_JACCEU010000015.1"/>
</dbReference>
<dbReference type="PANTHER" id="PTHR35008">
    <property type="entry name" value="BLL4482 PROTEIN-RELATED"/>
    <property type="match status" value="1"/>
</dbReference>
<name>A0A366H0B6_9BURK</name>
<dbReference type="InterPro" id="IPR009056">
    <property type="entry name" value="Cyt_c-like_dom"/>
</dbReference>
<evidence type="ECO:0000259" key="9">
    <source>
        <dbReference type="PROSITE" id="PS51007"/>
    </source>
</evidence>
<dbReference type="AlphaFoldDB" id="A0A366H0B6"/>
<keyword evidence="8" id="KW-0472">Membrane</keyword>
<dbReference type="PROSITE" id="PS51007">
    <property type="entry name" value="CYTC"/>
    <property type="match status" value="1"/>
</dbReference>
<dbReference type="SUPFAM" id="SSF46626">
    <property type="entry name" value="Cytochrome c"/>
    <property type="match status" value="1"/>
</dbReference>
<evidence type="ECO:0000256" key="5">
    <source>
        <dbReference type="ARBA" id="ARBA00023004"/>
    </source>
</evidence>
<evidence type="ECO:0000256" key="8">
    <source>
        <dbReference type="SAM" id="Phobius"/>
    </source>
</evidence>
<dbReference type="InterPro" id="IPR051459">
    <property type="entry name" value="Cytochrome_c-type_DH"/>
</dbReference>
<protein>
    <submittedName>
        <fullName evidence="10">Mono/diheme cytochrome c family protein</fullName>
    </submittedName>
</protein>
<evidence type="ECO:0000256" key="6">
    <source>
        <dbReference type="PROSITE-ProRule" id="PRU00433"/>
    </source>
</evidence>
<evidence type="ECO:0000256" key="4">
    <source>
        <dbReference type="ARBA" id="ARBA00022982"/>
    </source>
</evidence>
<evidence type="ECO:0000256" key="2">
    <source>
        <dbReference type="ARBA" id="ARBA00022617"/>
    </source>
</evidence>
<dbReference type="InterPro" id="IPR036909">
    <property type="entry name" value="Cyt_c-like_dom_sf"/>
</dbReference>
<sequence>MNKPKQTRASESADPHELNNPVPRVLLGLIAALLVWAVYYIFVSSPNSVAALGDQRNPATLVAATPAEGGAIDGKQIFTAACQACHQATGQGLPGVFPPLAGVNWVTGDPEVLARIVLHGMTGPITVSNTTYNGAMPAFGAQFNDSELAAVLTFIRNEWGNNSQAVDASLVEKVRKETEQQTQPWAGEDDLLKASAPPSE</sequence>